<dbReference type="SMART" id="SM01381">
    <property type="entry name" value="7TM_GPCR_Srsx"/>
    <property type="match status" value="1"/>
</dbReference>
<dbReference type="PROSITE" id="PS50262">
    <property type="entry name" value="G_PROTEIN_RECEP_F1_2"/>
    <property type="match status" value="1"/>
</dbReference>
<evidence type="ECO:0000256" key="5">
    <source>
        <dbReference type="ARBA" id="ARBA00023040"/>
    </source>
</evidence>
<protein>
    <recommendedName>
        <fullName evidence="11">G-protein coupled receptors family 1 profile domain-containing protein</fullName>
    </recommendedName>
</protein>
<keyword evidence="4 10" id="KW-1133">Transmembrane helix</keyword>
<evidence type="ECO:0000256" key="2">
    <source>
        <dbReference type="ARBA" id="ARBA00010663"/>
    </source>
</evidence>
<feature type="transmembrane region" description="Helical" evidence="10">
    <location>
        <begin position="149"/>
        <end position="167"/>
    </location>
</feature>
<evidence type="ECO:0000256" key="4">
    <source>
        <dbReference type="ARBA" id="ARBA00022989"/>
    </source>
</evidence>
<keyword evidence="7 9" id="KW-0675">Receptor</keyword>
<dbReference type="OMA" id="WAPFQIT"/>
<dbReference type="InterPro" id="IPR017452">
    <property type="entry name" value="GPCR_Rhodpsn_7TM"/>
</dbReference>
<evidence type="ECO:0000256" key="6">
    <source>
        <dbReference type="ARBA" id="ARBA00023136"/>
    </source>
</evidence>
<keyword evidence="5 9" id="KW-0297">G-protein coupled receptor</keyword>
<dbReference type="PROSITE" id="PS00237">
    <property type="entry name" value="G_PROTEIN_RECEP_F1_1"/>
    <property type="match status" value="1"/>
</dbReference>
<evidence type="ECO:0000313" key="12">
    <source>
        <dbReference type="EnsemblMetazoa" id="G2823.1:cds"/>
    </source>
</evidence>
<name>A0A8W8LIQ6_MAGGI</name>
<dbReference type="SUPFAM" id="SSF81321">
    <property type="entry name" value="Family A G protein-coupled receptor-like"/>
    <property type="match status" value="1"/>
</dbReference>
<sequence>MDENETFSFPDFDTRQMDYPMNITSVPVGEAAVKITVYTLLILISLIGNTLIVLVVLKNKRMQTTTNYFLVNLAVSDLVVSLSCSWVNLVEDLTEGWVLGAFFCPFNSFAQVTSLVSSILSLTLVACDRFFGIVFAMKAHIIERKAKPVIIAVWVISVAVASPLLVYRRVHERHWKNHVERWCDDSDWSIDSGDGESHFHKPSRVAYWTFVSVILFFIPIIAMIGAYCGIIKTLWSTKIPGERVYKENLVQNKMKRKVIVMLIAILAVFALCWCPLQITILYSEYRGNHTEPLKEWYIHFKFTAMLLAFSNSAFNPLIYAGFNENFRKGLLNLLGCYKKIRWTPVNRMDSFRSTTLNSTKSEQLDLINRHYFFKESIERPASKALHSM</sequence>
<feature type="domain" description="G-protein coupled receptors family 1 profile" evidence="11">
    <location>
        <begin position="48"/>
        <end position="319"/>
    </location>
</feature>
<dbReference type="PRINTS" id="PR00237">
    <property type="entry name" value="GPCRRHODOPSN"/>
</dbReference>
<feature type="transmembrane region" description="Helical" evidence="10">
    <location>
        <begin position="109"/>
        <end position="137"/>
    </location>
</feature>
<feature type="transmembrane region" description="Helical" evidence="10">
    <location>
        <begin position="258"/>
        <end position="282"/>
    </location>
</feature>
<dbReference type="EnsemblMetazoa" id="G2823.2">
    <property type="protein sequence ID" value="G2823.2:cds"/>
    <property type="gene ID" value="G2823"/>
</dbReference>
<dbReference type="Gene3D" id="1.20.1070.10">
    <property type="entry name" value="Rhodopsin 7-helix transmembrane proteins"/>
    <property type="match status" value="1"/>
</dbReference>
<dbReference type="GO" id="GO:0004983">
    <property type="term" value="F:neuropeptide Y receptor activity"/>
    <property type="evidence" value="ECO:0007669"/>
    <property type="project" value="InterPro"/>
</dbReference>
<keyword evidence="3 9" id="KW-0812">Transmembrane</keyword>
<evidence type="ECO:0000256" key="8">
    <source>
        <dbReference type="ARBA" id="ARBA00023224"/>
    </source>
</evidence>
<dbReference type="GO" id="GO:0005886">
    <property type="term" value="C:plasma membrane"/>
    <property type="evidence" value="ECO:0007669"/>
    <property type="project" value="TreeGrafter"/>
</dbReference>
<dbReference type="Pfam" id="PF00001">
    <property type="entry name" value="7tm_1"/>
    <property type="match status" value="1"/>
</dbReference>
<evidence type="ECO:0000256" key="7">
    <source>
        <dbReference type="ARBA" id="ARBA00023170"/>
    </source>
</evidence>
<dbReference type="PRINTS" id="PR01012">
    <property type="entry name" value="NRPEPTIDEYR"/>
</dbReference>
<keyword evidence="8 9" id="KW-0807">Transducer</keyword>
<organism evidence="12 13">
    <name type="scientific">Magallana gigas</name>
    <name type="common">Pacific oyster</name>
    <name type="synonym">Crassostrea gigas</name>
    <dbReference type="NCBI Taxonomy" id="29159"/>
    <lineage>
        <taxon>Eukaryota</taxon>
        <taxon>Metazoa</taxon>
        <taxon>Spiralia</taxon>
        <taxon>Lophotrochozoa</taxon>
        <taxon>Mollusca</taxon>
        <taxon>Bivalvia</taxon>
        <taxon>Autobranchia</taxon>
        <taxon>Pteriomorphia</taxon>
        <taxon>Ostreida</taxon>
        <taxon>Ostreoidea</taxon>
        <taxon>Ostreidae</taxon>
        <taxon>Magallana</taxon>
    </lineage>
</organism>
<proteinExistence type="inferred from homology"/>
<evidence type="ECO:0000256" key="9">
    <source>
        <dbReference type="RuleBase" id="RU000688"/>
    </source>
</evidence>
<evidence type="ECO:0000256" key="3">
    <source>
        <dbReference type="ARBA" id="ARBA00022692"/>
    </source>
</evidence>
<keyword evidence="13" id="KW-1185">Reference proteome</keyword>
<dbReference type="InterPro" id="IPR000611">
    <property type="entry name" value="NPY_rcpt"/>
</dbReference>
<evidence type="ECO:0000313" key="13">
    <source>
        <dbReference type="Proteomes" id="UP000005408"/>
    </source>
</evidence>
<feature type="transmembrane region" description="Helical" evidence="10">
    <location>
        <begin position="35"/>
        <end position="57"/>
    </location>
</feature>
<comment type="similarity">
    <text evidence="2 9">Belongs to the G-protein coupled receptor 1 family.</text>
</comment>
<evidence type="ECO:0000256" key="1">
    <source>
        <dbReference type="ARBA" id="ARBA00004141"/>
    </source>
</evidence>
<dbReference type="Proteomes" id="UP000005408">
    <property type="component" value="Unassembled WGS sequence"/>
</dbReference>
<dbReference type="PANTHER" id="PTHR45695">
    <property type="entry name" value="LEUCOKININ RECEPTOR-RELATED"/>
    <property type="match status" value="1"/>
</dbReference>
<dbReference type="EnsemblMetazoa" id="G2823.1">
    <property type="protein sequence ID" value="G2823.1:cds"/>
    <property type="gene ID" value="G2823"/>
</dbReference>
<feature type="transmembrane region" description="Helical" evidence="10">
    <location>
        <begin position="205"/>
        <end position="230"/>
    </location>
</feature>
<feature type="transmembrane region" description="Helical" evidence="10">
    <location>
        <begin position="302"/>
        <end position="322"/>
    </location>
</feature>
<dbReference type="PANTHER" id="PTHR45695:SF28">
    <property type="entry name" value="G-PROTEIN COUPLED RECEPTORS FAMILY 1 PROFILE DOMAIN-CONTAINING PROTEIN"/>
    <property type="match status" value="1"/>
</dbReference>
<comment type="subcellular location">
    <subcellularLocation>
        <location evidence="1">Membrane</location>
        <topology evidence="1">Multi-pass membrane protein</topology>
    </subcellularLocation>
</comment>
<dbReference type="InterPro" id="IPR000276">
    <property type="entry name" value="GPCR_Rhodpsn"/>
</dbReference>
<feature type="transmembrane region" description="Helical" evidence="10">
    <location>
        <begin position="69"/>
        <end position="89"/>
    </location>
</feature>
<accession>A0A8W8LIQ6</accession>
<reference evidence="12" key="1">
    <citation type="submission" date="2022-08" db="UniProtKB">
        <authorList>
            <consortium name="EnsemblMetazoa"/>
        </authorList>
    </citation>
    <scope>IDENTIFICATION</scope>
    <source>
        <strain evidence="12">05x7-T-G4-1.051#20</strain>
    </source>
</reference>
<evidence type="ECO:0000256" key="10">
    <source>
        <dbReference type="SAM" id="Phobius"/>
    </source>
</evidence>
<dbReference type="AlphaFoldDB" id="A0A8W8LIQ6"/>
<evidence type="ECO:0000259" key="11">
    <source>
        <dbReference type="PROSITE" id="PS50262"/>
    </source>
</evidence>
<keyword evidence="6 10" id="KW-0472">Membrane</keyword>